<keyword evidence="1 2" id="KW-0378">Hydrolase</keyword>
<dbReference type="EMBL" id="JAAXKZ010000008">
    <property type="protein sequence ID" value="NMH90781.1"/>
    <property type="molecule type" value="Genomic_DNA"/>
</dbReference>
<sequence>MEQTPATRNAVQITYLGQSTFTFTTPESKTVLIDPWTYGNPLCPDERKDVGAVDLILVTHGHHDHLGDIFAVAEERSPRIATIVELGKWLGSKGLTNIQTMNIGGIVHLEGVEVTMTPAAHSSSVDEDPFAYVGLAAGFVVGFSDGSRIYHAGDTAAFSGMRLIHEIHRPDVAMLPIGDHHTMGPLEAAAATRLLGVGRVIPMHYGVTPGSRRAPAAFRDALDSLGLDAVEMIEMTPGQRIPWPPA</sequence>
<dbReference type="GO" id="GO:0016787">
    <property type="term" value="F:hydrolase activity"/>
    <property type="evidence" value="ECO:0007669"/>
    <property type="project" value="UniProtKB-UniRule"/>
</dbReference>
<dbReference type="InterPro" id="IPR036866">
    <property type="entry name" value="RibonucZ/Hydroxyglut_hydro"/>
</dbReference>
<dbReference type="HAMAP" id="MF_00457">
    <property type="entry name" value="UPF0173"/>
    <property type="match status" value="1"/>
</dbReference>
<evidence type="ECO:0000256" key="1">
    <source>
        <dbReference type="ARBA" id="ARBA00022801"/>
    </source>
</evidence>
<proteinExistence type="inferred from homology"/>
<keyword evidence="5" id="KW-1185">Reference proteome</keyword>
<name>A0A848DDX2_9PSEU</name>
<dbReference type="AlphaFoldDB" id="A0A848DDX2"/>
<protein>
    <recommendedName>
        <fullName evidence="2">UPF0173 metal-dependent hydrolase HF519_04120</fullName>
    </recommendedName>
</protein>
<dbReference type="SMART" id="SM00849">
    <property type="entry name" value="Lactamase_B"/>
    <property type="match status" value="1"/>
</dbReference>
<comment type="similarity">
    <text evidence="2">Belongs to the UPF0173 family.</text>
</comment>
<dbReference type="InterPro" id="IPR001279">
    <property type="entry name" value="Metallo-B-lactamas"/>
</dbReference>
<evidence type="ECO:0000259" key="3">
    <source>
        <dbReference type="SMART" id="SM00849"/>
    </source>
</evidence>
<reference evidence="4 5" key="1">
    <citation type="submission" date="2020-04" db="EMBL/GenBank/DDBJ databases">
        <authorList>
            <person name="Klaysubun C."/>
            <person name="Duangmal K."/>
            <person name="Lipun K."/>
        </authorList>
    </citation>
    <scope>NUCLEOTIDE SEQUENCE [LARGE SCALE GENOMIC DNA]</scope>
    <source>
        <strain evidence="4 5">DSM 45300</strain>
    </source>
</reference>
<dbReference type="PANTHER" id="PTHR43546">
    <property type="entry name" value="UPF0173 METAL-DEPENDENT HYDROLASE MJ1163-RELATED"/>
    <property type="match status" value="1"/>
</dbReference>
<organism evidence="4 5">
    <name type="scientific">Pseudonocardia bannensis</name>
    <dbReference type="NCBI Taxonomy" id="630973"/>
    <lineage>
        <taxon>Bacteria</taxon>
        <taxon>Bacillati</taxon>
        <taxon>Actinomycetota</taxon>
        <taxon>Actinomycetes</taxon>
        <taxon>Pseudonocardiales</taxon>
        <taxon>Pseudonocardiaceae</taxon>
        <taxon>Pseudonocardia</taxon>
    </lineage>
</organism>
<accession>A0A848DDX2</accession>
<dbReference type="InterPro" id="IPR050114">
    <property type="entry name" value="UPF0173_UPF0282_UlaG_hydrolase"/>
</dbReference>
<comment type="caution">
    <text evidence="4">The sequence shown here is derived from an EMBL/GenBank/DDBJ whole genome shotgun (WGS) entry which is preliminary data.</text>
</comment>
<dbReference type="Proteomes" id="UP000586918">
    <property type="component" value="Unassembled WGS sequence"/>
</dbReference>
<dbReference type="Gene3D" id="3.60.15.10">
    <property type="entry name" value="Ribonuclease Z/Hydroxyacylglutathione hydrolase-like"/>
    <property type="match status" value="1"/>
</dbReference>
<dbReference type="PANTHER" id="PTHR43546:SF3">
    <property type="entry name" value="UPF0173 METAL-DEPENDENT HYDROLASE MJ1163"/>
    <property type="match status" value="1"/>
</dbReference>
<evidence type="ECO:0000313" key="4">
    <source>
        <dbReference type="EMBL" id="NMH90781.1"/>
    </source>
</evidence>
<dbReference type="RefSeq" id="WP_169410272.1">
    <property type="nucleotide sequence ID" value="NZ_JAAXKZ010000008.1"/>
</dbReference>
<dbReference type="InterPro" id="IPR022877">
    <property type="entry name" value="UPF0173"/>
</dbReference>
<evidence type="ECO:0000313" key="5">
    <source>
        <dbReference type="Proteomes" id="UP000586918"/>
    </source>
</evidence>
<gene>
    <name evidence="4" type="ORF">HF519_04120</name>
</gene>
<evidence type="ECO:0000256" key="2">
    <source>
        <dbReference type="HAMAP-Rule" id="MF_00457"/>
    </source>
</evidence>
<feature type="domain" description="Metallo-beta-lactamase" evidence="3">
    <location>
        <begin position="17"/>
        <end position="204"/>
    </location>
</feature>
<dbReference type="SUPFAM" id="SSF56281">
    <property type="entry name" value="Metallo-hydrolase/oxidoreductase"/>
    <property type="match status" value="1"/>
</dbReference>
<dbReference type="Pfam" id="PF12706">
    <property type="entry name" value="Lactamase_B_2"/>
    <property type="match status" value="1"/>
</dbReference>
<dbReference type="NCBIfam" id="NF001911">
    <property type="entry name" value="PRK00685.1"/>
    <property type="match status" value="1"/>
</dbReference>